<evidence type="ECO:0000313" key="7">
    <source>
        <dbReference type="Proteomes" id="UP000231742"/>
    </source>
</evidence>
<dbReference type="InterPro" id="IPR009057">
    <property type="entry name" value="Homeodomain-like_sf"/>
</dbReference>
<keyword evidence="2 4" id="KW-0238">DNA-binding</keyword>
<dbReference type="Pfam" id="PF00440">
    <property type="entry name" value="TetR_N"/>
    <property type="match status" value="1"/>
</dbReference>
<name>A0A2M9D8Y6_9MICO</name>
<dbReference type="Proteomes" id="UP000231742">
    <property type="component" value="Unassembled WGS sequence"/>
</dbReference>
<dbReference type="AlphaFoldDB" id="A0A2M9D8Y6"/>
<keyword evidence="3" id="KW-0804">Transcription</keyword>
<dbReference type="PANTHER" id="PTHR30055:SF234">
    <property type="entry name" value="HTH-TYPE TRANSCRIPTIONAL REGULATOR BETI"/>
    <property type="match status" value="1"/>
</dbReference>
<reference evidence="6 7" key="1">
    <citation type="submission" date="2017-11" db="EMBL/GenBank/DDBJ databases">
        <title>Genomic Encyclopedia of Archaeal and Bacterial Type Strains, Phase II (KMG-II): From Individual Species to Whole Genera.</title>
        <authorList>
            <person name="Goeker M."/>
        </authorList>
    </citation>
    <scope>NUCLEOTIDE SEQUENCE [LARGE SCALE GENOMIC DNA]</scope>
    <source>
        <strain evidence="6 7">DSM 16400</strain>
    </source>
</reference>
<dbReference type="GO" id="GO:0000976">
    <property type="term" value="F:transcription cis-regulatory region binding"/>
    <property type="evidence" value="ECO:0007669"/>
    <property type="project" value="TreeGrafter"/>
</dbReference>
<organism evidence="6 7">
    <name type="scientific">Salinibacterium amurskyense</name>
    <dbReference type="NCBI Taxonomy" id="205941"/>
    <lineage>
        <taxon>Bacteria</taxon>
        <taxon>Bacillati</taxon>
        <taxon>Actinomycetota</taxon>
        <taxon>Actinomycetes</taxon>
        <taxon>Micrococcales</taxon>
        <taxon>Microbacteriaceae</taxon>
        <taxon>Salinibacterium</taxon>
    </lineage>
</organism>
<dbReference type="EMBL" id="PGFH01000001">
    <property type="protein sequence ID" value="PJJ82098.1"/>
    <property type="molecule type" value="Genomic_DNA"/>
</dbReference>
<dbReference type="RefSeq" id="WP_100388726.1">
    <property type="nucleotide sequence ID" value="NZ_BMZU01000001.1"/>
</dbReference>
<dbReference type="InterPro" id="IPR001647">
    <property type="entry name" value="HTH_TetR"/>
</dbReference>
<dbReference type="PRINTS" id="PR00455">
    <property type="entry name" value="HTHTETR"/>
</dbReference>
<sequence>MTPSRSATRGRPPAASRELLQESAFELFIENGYTGTTVDQIATRAGVSRNTFFNYFDAKGEVFWVELDAATERLKAALAEQPAPPADASHAIRAAMLAAVAPLESQHVPFILTQYDLIGSAAELQASAMSRFATQARLLTGFAQRHGAEPAAARAQAYALIACVVAAAQEWAQAGPQRGRLEPFVERAFASALTAR</sequence>
<evidence type="ECO:0000256" key="2">
    <source>
        <dbReference type="ARBA" id="ARBA00023125"/>
    </source>
</evidence>
<dbReference type="InterPro" id="IPR041347">
    <property type="entry name" value="MftR_C"/>
</dbReference>
<keyword evidence="1" id="KW-0805">Transcription regulation</keyword>
<dbReference type="OrthoDB" id="956698at2"/>
<dbReference type="InterPro" id="IPR050109">
    <property type="entry name" value="HTH-type_TetR-like_transc_reg"/>
</dbReference>
<dbReference type="Pfam" id="PF17754">
    <property type="entry name" value="TetR_C_14"/>
    <property type="match status" value="1"/>
</dbReference>
<feature type="DNA-binding region" description="H-T-H motif" evidence="4">
    <location>
        <begin position="37"/>
        <end position="56"/>
    </location>
</feature>
<evidence type="ECO:0000256" key="1">
    <source>
        <dbReference type="ARBA" id="ARBA00023015"/>
    </source>
</evidence>
<evidence type="ECO:0000259" key="5">
    <source>
        <dbReference type="PROSITE" id="PS50977"/>
    </source>
</evidence>
<protein>
    <submittedName>
        <fullName evidence="6">TetR family transcriptional regulator</fullName>
    </submittedName>
</protein>
<proteinExistence type="predicted"/>
<dbReference type="Gene3D" id="1.10.357.10">
    <property type="entry name" value="Tetracycline Repressor, domain 2"/>
    <property type="match status" value="1"/>
</dbReference>
<evidence type="ECO:0000313" key="6">
    <source>
        <dbReference type="EMBL" id="PJJ82098.1"/>
    </source>
</evidence>
<evidence type="ECO:0000256" key="3">
    <source>
        <dbReference type="ARBA" id="ARBA00023163"/>
    </source>
</evidence>
<gene>
    <name evidence="6" type="ORF">CLV85_1288</name>
</gene>
<evidence type="ECO:0000256" key="4">
    <source>
        <dbReference type="PROSITE-ProRule" id="PRU00335"/>
    </source>
</evidence>
<dbReference type="SUPFAM" id="SSF46689">
    <property type="entry name" value="Homeodomain-like"/>
    <property type="match status" value="1"/>
</dbReference>
<dbReference type="GO" id="GO:0003700">
    <property type="term" value="F:DNA-binding transcription factor activity"/>
    <property type="evidence" value="ECO:0007669"/>
    <property type="project" value="TreeGrafter"/>
</dbReference>
<comment type="caution">
    <text evidence="6">The sequence shown here is derived from an EMBL/GenBank/DDBJ whole genome shotgun (WGS) entry which is preliminary data.</text>
</comment>
<keyword evidence="7" id="KW-1185">Reference proteome</keyword>
<feature type="domain" description="HTH tetR-type" evidence="5">
    <location>
        <begin position="14"/>
        <end position="74"/>
    </location>
</feature>
<dbReference type="PANTHER" id="PTHR30055">
    <property type="entry name" value="HTH-TYPE TRANSCRIPTIONAL REGULATOR RUTR"/>
    <property type="match status" value="1"/>
</dbReference>
<accession>A0A2M9D8Y6</accession>
<dbReference type="PROSITE" id="PS50977">
    <property type="entry name" value="HTH_TETR_2"/>
    <property type="match status" value="1"/>
</dbReference>